<feature type="region of interest" description="Disordered" evidence="2">
    <location>
        <begin position="153"/>
        <end position="199"/>
    </location>
</feature>
<sequence>MASDSWGSRFSTSSRRHHLSRSDLYDEAEVEEDLRSEFLCPFCAEDFDVVGLCCHIDEEHPVEVKNGVCPVCAKRVGMDIIGHITMQHGNFVKVQPKRRLRRGSNSPFSLLRRELREGGLQSLLGGSYYFVSSSNTEPDPLLSSFIFNPPAPEESFDTQSIPTVDASSTKRSKNEEYQERNVQPSDISNKDQRQNSERSEFVQELLLSTIFEDML</sequence>
<dbReference type="EMBL" id="JAIWQS010000004">
    <property type="protein sequence ID" value="KAJ8766853.1"/>
    <property type="molecule type" value="Genomic_DNA"/>
</dbReference>
<reference evidence="5 6" key="1">
    <citation type="submission" date="2021-09" db="EMBL/GenBank/DDBJ databases">
        <title>Genomic insights and catalytic innovation underlie evolution of tropane alkaloids biosynthesis.</title>
        <authorList>
            <person name="Wang Y.-J."/>
            <person name="Tian T."/>
            <person name="Huang J.-P."/>
            <person name="Huang S.-X."/>
        </authorList>
    </citation>
    <scope>NUCLEOTIDE SEQUENCE [LARGE SCALE GENOMIC DNA]</scope>
    <source>
        <strain evidence="5">KIB-2018</strain>
        <tissue evidence="5">Leaf</tissue>
    </source>
</reference>
<proteinExistence type="inferred from homology"/>
<accession>A0AAV8TKU1</accession>
<comment type="similarity">
    <text evidence="1">Belongs to the Di19 family.</text>
</comment>
<feature type="compositionally biased region" description="Polar residues" evidence="2">
    <location>
        <begin position="157"/>
        <end position="169"/>
    </location>
</feature>
<feature type="domain" description="Di19 zinc-binding" evidence="3">
    <location>
        <begin position="37"/>
        <end position="89"/>
    </location>
</feature>
<name>A0AAV8TKU1_9ROSI</name>
<feature type="domain" description="Di19 C-terminal" evidence="4">
    <location>
        <begin position="108"/>
        <end position="210"/>
    </location>
</feature>
<dbReference type="Pfam" id="PF14571">
    <property type="entry name" value="Di19_C"/>
    <property type="match status" value="1"/>
</dbReference>
<evidence type="ECO:0000256" key="1">
    <source>
        <dbReference type="ARBA" id="ARBA00007109"/>
    </source>
</evidence>
<evidence type="ECO:0000313" key="6">
    <source>
        <dbReference type="Proteomes" id="UP001159364"/>
    </source>
</evidence>
<dbReference type="PANTHER" id="PTHR31875">
    <property type="entry name" value="PROTEIN DEHYDRATION-INDUCED 19"/>
    <property type="match status" value="1"/>
</dbReference>
<dbReference type="InterPro" id="IPR033347">
    <property type="entry name" value="Di19"/>
</dbReference>
<gene>
    <name evidence="5" type="ORF">K2173_009157</name>
</gene>
<evidence type="ECO:0000256" key="2">
    <source>
        <dbReference type="SAM" id="MobiDB-lite"/>
    </source>
</evidence>
<dbReference type="PANTHER" id="PTHR31875:SF23">
    <property type="entry name" value="PROTEIN DEHYDRATION-INDUCED 19 HOMOLOG 4"/>
    <property type="match status" value="1"/>
</dbReference>
<dbReference type="Pfam" id="PF05605">
    <property type="entry name" value="zf-Di19"/>
    <property type="match status" value="1"/>
</dbReference>
<evidence type="ECO:0000259" key="3">
    <source>
        <dbReference type="Pfam" id="PF05605"/>
    </source>
</evidence>
<evidence type="ECO:0000313" key="5">
    <source>
        <dbReference type="EMBL" id="KAJ8766853.1"/>
    </source>
</evidence>
<dbReference type="Proteomes" id="UP001159364">
    <property type="component" value="Linkage Group LG04"/>
</dbReference>
<dbReference type="InterPro" id="IPR008598">
    <property type="entry name" value="Di19_Zn-bd"/>
</dbReference>
<dbReference type="AlphaFoldDB" id="A0AAV8TKU1"/>
<feature type="compositionally biased region" description="Basic and acidic residues" evidence="2">
    <location>
        <begin position="188"/>
        <end position="199"/>
    </location>
</feature>
<keyword evidence="6" id="KW-1185">Reference proteome</keyword>
<dbReference type="InterPro" id="IPR027935">
    <property type="entry name" value="Di19_C"/>
</dbReference>
<comment type="caution">
    <text evidence="5">The sequence shown here is derived from an EMBL/GenBank/DDBJ whole genome shotgun (WGS) entry which is preliminary data.</text>
</comment>
<protein>
    <submittedName>
        <fullName evidence="5">Uncharacterized protein</fullName>
    </submittedName>
</protein>
<evidence type="ECO:0000259" key="4">
    <source>
        <dbReference type="Pfam" id="PF14571"/>
    </source>
</evidence>
<organism evidence="5 6">
    <name type="scientific">Erythroxylum novogranatense</name>
    <dbReference type="NCBI Taxonomy" id="1862640"/>
    <lineage>
        <taxon>Eukaryota</taxon>
        <taxon>Viridiplantae</taxon>
        <taxon>Streptophyta</taxon>
        <taxon>Embryophyta</taxon>
        <taxon>Tracheophyta</taxon>
        <taxon>Spermatophyta</taxon>
        <taxon>Magnoliopsida</taxon>
        <taxon>eudicotyledons</taxon>
        <taxon>Gunneridae</taxon>
        <taxon>Pentapetalae</taxon>
        <taxon>rosids</taxon>
        <taxon>fabids</taxon>
        <taxon>Malpighiales</taxon>
        <taxon>Erythroxylaceae</taxon>
        <taxon>Erythroxylum</taxon>
    </lineage>
</organism>